<dbReference type="SUPFAM" id="SSF57716">
    <property type="entry name" value="Glucocorticoid receptor-like (DNA-binding domain)"/>
    <property type="match status" value="1"/>
</dbReference>
<evidence type="ECO:0000313" key="12">
    <source>
        <dbReference type="EMBL" id="KAJ8943265.1"/>
    </source>
</evidence>
<dbReference type="GO" id="GO:0001228">
    <property type="term" value="F:DNA-binding transcription activator activity, RNA polymerase II-specific"/>
    <property type="evidence" value="ECO:0007669"/>
    <property type="project" value="TreeGrafter"/>
</dbReference>
<reference evidence="12" key="1">
    <citation type="journal article" date="2023" name="Insect Mol. Biol.">
        <title>Genome sequencing provides insights into the evolution of gene families encoding plant cell wall-degrading enzymes in longhorned beetles.</title>
        <authorList>
            <person name="Shin N.R."/>
            <person name="Okamura Y."/>
            <person name="Kirsch R."/>
            <person name="Pauchet Y."/>
        </authorList>
    </citation>
    <scope>NUCLEOTIDE SEQUENCE</scope>
    <source>
        <strain evidence="12">AMC_N1</strain>
    </source>
</reference>
<feature type="domain" description="C2H2-type" evidence="10">
    <location>
        <begin position="367"/>
        <end position="389"/>
    </location>
</feature>
<dbReference type="GO" id="GO:0008270">
    <property type="term" value="F:zinc ion binding"/>
    <property type="evidence" value="ECO:0007669"/>
    <property type="project" value="UniProtKB-UniRule"/>
</dbReference>
<dbReference type="Proteomes" id="UP001162162">
    <property type="component" value="Unassembled WGS sequence"/>
</dbReference>
<dbReference type="GO" id="GO:0000785">
    <property type="term" value="C:chromatin"/>
    <property type="evidence" value="ECO:0007669"/>
    <property type="project" value="UniProtKB-ARBA"/>
</dbReference>
<sequence>MQWSQNLCRTCGQISETCHFIYNKDAPNTLECKLKKCLNLDLCKGDYKPKQICHSCVIKLNELSDFIDICYATNEKLESIYYTSQNWQNRNYECLPSQKQSVIVSSRQAPNSLDFELYKNTGIVLENINVTNCPLNDSDMHLDLVGNGEYTTENCENFSATDRPRSQYMSLLRHPNGVEDSAPKYDNCQTTENNKTNNKICYIKYDNPYSQNGNTNSEFGSQADMDLDTAKKKMVTVYAVQKSIVVPPKICKKEKTKKSYACPKCDKGTLNSHMAIHTNKRPYKCENCPKSFAIKSDLTMHKKIHNSKHKCSFCCKTFSVPSKLQRHIRIHMNNKPFACNFPNCGKAFSDKRNLDGHKFSHLTEKNYSCGVCNKMFKSATRLKRHSKCHNTTVLYSCELCSKKYKYKSNLVSHIKKHNNICPFCKKNCESNTVLTEHLKSCKIRN</sequence>
<evidence type="ECO:0000256" key="1">
    <source>
        <dbReference type="ARBA" id="ARBA00022723"/>
    </source>
</evidence>
<keyword evidence="4 9" id="KW-0862">Zinc</keyword>
<evidence type="ECO:0000256" key="8">
    <source>
        <dbReference type="PROSITE-ProRule" id="PRU00042"/>
    </source>
</evidence>
<comment type="caution">
    <text evidence="12">The sequence shown here is derived from an EMBL/GenBank/DDBJ whole genome shotgun (WGS) entry which is preliminary data.</text>
</comment>
<keyword evidence="13" id="KW-1185">Reference proteome</keyword>
<dbReference type="InterPro" id="IPR013087">
    <property type="entry name" value="Znf_C2H2_type"/>
</dbReference>
<evidence type="ECO:0000256" key="4">
    <source>
        <dbReference type="ARBA" id="ARBA00022833"/>
    </source>
</evidence>
<feature type="domain" description="C2H2-type" evidence="10">
    <location>
        <begin position="283"/>
        <end position="310"/>
    </location>
</feature>
<evidence type="ECO:0000313" key="13">
    <source>
        <dbReference type="Proteomes" id="UP001162162"/>
    </source>
</evidence>
<dbReference type="FunFam" id="3.30.160.60:FF:000690">
    <property type="entry name" value="Zinc finger protein 354C"/>
    <property type="match status" value="1"/>
</dbReference>
<organism evidence="12 13">
    <name type="scientific">Aromia moschata</name>
    <dbReference type="NCBI Taxonomy" id="1265417"/>
    <lineage>
        <taxon>Eukaryota</taxon>
        <taxon>Metazoa</taxon>
        <taxon>Ecdysozoa</taxon>
        <taxon>Arthropoda</taxon>
        <taxon>Hexapoda</taxon>
        <taxon>Insecta</taxon>
        <taxon>Pterygota</taxon>
        <taxon>Neoptera</taxon>
        <taxon>Endopterygota</taxon>
        <taxon>Coleoptera</taxon>
        <taxon>Polyphaga</taxon>
        <taxon>Cucujiformia</taxon>
        <taxon>Chrysomeloidea</taxon>
        <taxon>Cerambycidae</taxon>
        <taxon>Cerambycinae</taxon>
        <taxon>Callichromatini</taxon>
        <taxon>Aromia</taxon>
    </lineage>
</organism>
<protein>
    <submittedName>
        <fullName evidence="12">Uncharacterized protein</fullName>
    </submittedName>
</protein>
<evidence type="ECO:0000259" key="10">
    <source>
        <dbReference type="PROSITE" id="PS50157"/>
    </source>
</evidence>
<dbReference type="GO" id="GO:0000978">
    <property type="term" value="F:RNA polymerase II cis-regulatory region sequence-specific DNA binding"/>
    <property type="evidence" value="ECO:0007669"/>
    <property type="project" value="TreeGrafter"/>
</dbReference>
<evidence type="ECO:0000256" key="9">
    <source>
        <dbReference type="PROSITE-ProRule" id="PRU01263"/>
    </source>
</evidence>
<accession>A0AAV8XXN6</accession>
<dbReference type="Gene3D" id="1.10.8.1320">
    <property type="match status" value="1"/>
</dbReference>
<dbReference type="EMBL" id="JAPWTK010000294">
    <property type="protein sequence ID" value="KAJ8943265.1"/>
    <property type="molecule type" value="Genomic_DNA"/>
</dbReference>
<dbReference type="PANTHER" id="PTHR24393:SF34">
    <property type="entry name" value="PR_SET DOMAIN 13"/>
    <property type="match status" value="1"/>
</dbReference>
<dbReference type="SUPFAM" id="SSF57667">
    <property type="entry name" value="beta-beta-alpha zinc fingers"/>
    <property type="match status" value="3"/>
</dbReference>
<dbReference type="PANTHER" id="PTHR24393">
    <property type="entry name" value="ZINC FINGER PROTEIN"/>
    <property type="match status" value="1"/>
</dbReference>
<dbReference type="InterPro" id="IPR012934">
    <property type="entry name" value="Znf_AD"/>
</dbReference>
<keyword evidence="1 9" id="KW-0479">Metal-binding</keyword>
<dbReference type="SMART" id="SM00868">
    <property type="entry name" value="zf-AD"/>
    <property type="match status" value="1"/>
</dbReference>
<proteinExistence type="predicted"/>
<gene>
    <name evidence="12" type="ORF">NQ318_017283</name>
</gene>
<keyword evidence="2" id="KW-0677">Repeat</keyword>
<dbReference type="PROSITE" id="PS51915">
    <property type="entry name" value="ZAD"/>
    <property type="match status" value="1"/>
</dbReference>
<keyword evidence="6" id="KW-0804">Transcription</keyword>
<name>A0AAV8XXN6_9CUCU</name>
<evidence type="ECO:0000259" key="11">
    <source>
        <dbReference type="PROSITE" id="PS51915"/>
    </source>
</evidence>
<dbReference type="Pfam" id="PF07776">
    <property type="entry name" value="zf-AD"/>
    <property type="match status" value="1"/>
</dbReference>
<evidence type="ECO:0000256" key="5">
    <source>
        <dbReference type="ARBA" id="ARBA00023015"/>
    </source>
</evidence>
<feature type="domain" description="C2H2-type" evidence="10">
    <location>
        <begin position="337"/>
        <end position="366"/>
    </location>
</feature>
<dbReference type="Pfam" id="PF00096">
    <property type="entry name" value="zf-C2H2"/>
    <property type="match status" value="1"/>
</dbReference>
<dbReference type="PROSITE" id="PS00028">
    <property type="entry name" value="ZINC_FINGER_C2H2_1"/>
    <property type="match status" value="5"/>
</dbReference>
<dbReference type="InterPro" id="IPR036236">
    <property type="entry name" value="Znf_C2H2_sf"/>
</dbReference>
<dbReference type="GO" id="GO:0005634">
    <property type="term" value="C:nucleus"/>
    <property type="evidence" value="ECO:0007669"/>
    <property type="project" value="InterPro"/>
</dbReference>
<evidence type="ECO:0000256" key="2">
    <source>
        <dbReference type="ARBA" id="ARBA00022737"/>
    </source>
</evidence>
<dbReference type="Gene3D" id="3.30.160.60">
    <property type="entry name" value="Classic Zinc Finger"/>
    <property type="match status" value="4"/>
</dbReference>
<keyword evidence="7" id="KW-0539">Nucleus</keyword>
<feature type="binding site" evidence="9">
    <location>
        <position position="8"/>
    </location>
    <ligand>
        <name>Zn(2+)</name>
        <dbReference type="ChEBI" id="CHEBI:29105"/>
    </ligand>
</feature>
<keyword evidence="5" id="KW-0805">Transcription regulation</keyword>
<feature type="binding site" evidence="9">
    <location>
        <position position="56"/>
    </location>
    <ligand>
        <name>Zn(2+)</name>
        <dbReference type="ChEBI" id="CHEBI:29105"/>
    </ligand>
</feature>
<feature type="binding site" evidence="9">
    <location>
        <position position="11"/>
    </location>
    <ligand>
        <name>Zn(2+)</name>
        <dbReference type="ChEBI" id="CHEBI:29105"/>
    </ligand>
</feature>
<keyword evidence="3 8" id="KW-0863">Zinc-finger</keyword>
<feature type="domain" description="C2H2-type" evidence="10">
    <location>
        <begin position="309"/>
        <end position="336"/>
    </location>
</feature>
<feature type="binding site" evidence="9">
    <location>
        <position position="53"/>
    </location>
    <ligand>
        <name>Zn(2+)</name>
        <dbReference type="ChEBI" id="CHEBI:29105"/>
    </ligand>
</feature>
<dbReference type="InterPro" id="IPR055187">
    <property type="entry name" value="C2CH-3rd_BIRD-IDD"/>
</dbReference>
<dbReference type="PROSITE" id="PS50157">
    <property type="entry name" value="ZINC_FINGER_C2H2_2"/>
    <property type="match status" value="5"/>
</dbReference>
<evidence type="ECO:0000256" key="6">
    <source>
        <dbReference type="ARBA" id="ARBA00023163"/>
    </source>
</evidence>
<dbReference type="Pfam" id="PF22995">
    <property type="entry name" value="C2CH-3rd_BIRD-IDD"/>
    <property type="match status" value="1"/>
</dbReference>
<feature type="domain" description="C2H2-type" evidence="10">
    <location>
        <begin position="395"/>
        <end position="422"/>
    </location>
</feature>
<dbReference type="GO" id="GO:0003682">
    <property type="term" value="F:chromatin binding"/>
    <property type="evidence" value="ECO:0007669"/>
    <property type="project" value="UniProtKB-ARBA"/>
</dbReference>
<dbReference type="SMART" id="SM00355">
    <property type="entry name" value="ZnF_C2H2"/>
    <property type="match status" value="7"/>
</dbReference>
<dbReference type="GO" id="GO:0040029">
    <property type="term" value="P:epigenetic regulation of gene expression"/>
    <property type="evidence" value="ECO:0007669"/>
    <property type="project" value="UniProtKB-ARBA"/>
</dbReference>
<evidence type="ECO:0000256" key="7">
    <source>
        <dbReference type="ARBA" id="ARBA00023242"/>
    </source>
</evidence>
<evidence type="ECO:0000256" key="3">
    <source>
        <dbReference type="ARBA" id="ARBA00022771"/>
    </source>
</evidence>
<dbReference type="AlphaFoldDB" id="A0AAV8XXN6"/>
<feature type="domain" description="ZAD" evidence="11">
    <location>
        <begin position="6"/>
        <end position="80"/>
    </location>
</feature>